<protein>
    <submittedName>
        <fullName evidence="2">Glycosyltransferase family 4 protein</fullName>
    </submittedName>
</protein>
<gene>
    <name evidence="2" type="ORF">M9189_10500</name>
</gene>
<evidence type="ECO:0000259" key="1">
    <source>
        <dbReference type="Pfam" id="PF00534"/>
    </source>
</evidence>
<evidence type="ECO:0000313" key="3">
    <source>
        <dbReference type="Proteomes" id="UP001056426"/>
    </source>
</evidence>
<dbReference type="GO" id="GO:0016757">
    <property type="term" value="F:glycosyltransferase activity"/>
    <property type="evidence" value="ECO:0007669"/>
    <property type="project" value="InterPro"/>
</dbReference>
<dbReference type="Proteomes" id="UP001056426">
    <property type="component" value="Chromosome"/>
</dbReference>
<sequence>MKPKRTLFVGPFAPPYNGDGVKNIYLRDGFTRAGFKDIVWFDTITRRGLTLVNYLKLIWQMIGAHQIIFSLNRNGRLYLIPIFWLLSYFCRKRAVLYVIGGSFDIQLTDYMSSFKRKLFVAILNKLDGIFAESIALKKGLEGVGLRNVELVYNPRHDDGSRWALNKSSRNRCVFVSRVTDTKGILILIEAIKAINSEGKDLSLDIYGPMDKDCEEEIKDAEKASGGKIIYKGVIEPMAVQSVLAAYHFLALPTYHPGEGLPGILVESGLAGIPIIITRFNALPEYFKHEKSALFVSPHSVEELKYAILRLIEDDSLAQTLSEGIMKVTIPFKVEEVINRSLELLKKYNWEL</sequence>
<dbReference type="CDD" id="cd03801">
    <property type="entry name" value="GT4_PimA-like"/>
    <property type="match status" value="1"/>
</dbReference>
<reference evidence="2" key="2">
    <citation type="submission" date="2022-06" db="EMBL/GenBank/DDBJ databases">
        <title>Xiashengella guii gen. nov. sp. nov., a bacterium isolated form anaerobic digestion tank.</title>
        <authorList>
            <person name="Huang H."/>
        </authorList>
    </citation>
    <scope>NUCLEOTIDE SEQUENCE</scope>
    <source>
        <strain evidence="2">Ai-910</strain>
    </source>
</reference>
<proteinExistence type="predicted"/>
<dbReference type="EMBL" id="CP098400">
    <property type="protein sequence ID" value="URW79284.1"/>
    <property type="molecule type" value="Genomic_DNA"/>
</dbReference>
<dbReference type="InterPro" id="IPR001296">
    <property type="entry name" value="Glyco_trans_1"/>
</dbReference>
<evidence type="ECO:0000313" key="2">
    <source>
        <dbReference type="EMBL" id="URW79284.1"/>
    </source>
</evidence>
<feature type="domain" description="Glycosyl transferase family 1" evidence="1">
    <location>
        <begin position="166"/>
        <end position="322"/>
    </location>
</feature>
<accession>A0A9J6ZN30</accession>
<dbReference type="RefSeq" id="WP_250723050.1">
    <property type="nucleotide sequence ID" value="NZ_CP098400.1"/>
</dbReference>
<dbReference type="SUPFAM" id="SSF53756">
    <property type="entry name" value="UDP-Glycosyltransferase/glycogen phosphorylase"/>
    <property type="match status" value="1"/>
</dbReference>
<keyword evidence="3" id="KW-1185">Reference proteome</keyword>
<name>A0A9J6ZN30_9BACT</name>
<organism evidence="2 3">
    <name type="scientific">Xiashengella succiniciproducens</name>
    <dbReference type="NCBI Taxonomy" id="2949635"/>
    <lineage>
        <taxon>Bacteria</taxon>
        <taxon>Pseudomonadati</taxon>
        <taxon>Bacteroidota</taxon>
        <taxon>Bacteroidia</taxon>
        <taxon>Marinilabiliales</taxon>
        <taxon>Marinilabiliaceae</taxon>
        <taxon>Xiashengella</taxon>
    </lineage>
</organism>
<dbReference type="KEGG" id="alkq:M9189_10500"/>
<dbReference type="PANTHER" id="PTHR12526:SF630">
    <property type="entry name" value="GLYCOSYLTRANSFERASE"/>
    <property type="match status" value="1"/>
</dbReference>
<dbReference type="AlphaFoldDB" id="A0A9J6ZN30"/>
<dbReference type="Gene3D" id="3.40.50.2000">
    <property type="entry name" value="Glycogen Phosphorylase B"/>
    <property type="match status" value="1"/>
</dbReference>
<dbReference type="PANTHER" id="PTHR12526">
    <property type="entry name" value="GLYCOSYLTRANSFERASE"/>
    <property type="match status" value="1"/>
</dbReference>
<reference evidence="2" key="1">
    <citation type="submission" date="2022-05" db="EMBL/GenBank/DDBJ databases">
        <authorList>
            <person name="Sun X."/>
        </authorList>
    </citation>
    <scope>NUCLEOTIDE SEQUENCE</scope>
    <source>
        <strain evidence="2">Ai-910</strain>
    </source>
</reference>
<dbReference type="Pfam" id="PF00534">
    <property type="entry name" value="Glycos_transf_1"/>
    <property type="match status" value="1"/>
</dbReference>